<sequence>MPARMLSGGLLTLAAAATVVAADTYNVPAKANPLGEPFDGFVSYSLEFSSFPDFAGNKSHPNTFSGNLLANLARLSTTPYIRVGGNTQDYALFDASQAAALIGTVDPSRSPDYPTTITIGPAYFESYATWPGLGVRFSHGFNMGLGGNRSAGWQTLLDTVPLACRALKGKTYTWEYGNEPDLFSTSAQGPVRPPTWNESTYVEQWLNATRHIRESVRKNCHGTASPRFMAPSNAGVSNHLKATKMWPAGLNQDNDIELFSTHNYISGATSPGVTLQGTLMNHTKTMLSVDAHTKEYDAIFPGARAAGGKGSDKTPPLIFGETNSLYNQGKPGLSNSFGAALWGVDFNLYSASVGFKRVHMHQGTNYRYQAWQPVTTDLDVVGTKAPYYGSVAVAAMVRPVKKNTPVSISAIPLGSDSAEAAYAAHFHPAGRKNRDESRLARVMVINLHGYNTTVGGAGLEPVPNPPARTSRTYTFAVGGAGVKDGARVGVQRLLANGSDAITGITFDGWSYNWDLDHGKPVRLHNVTVGETVKVKGGQVSVDVPDSSAVMLSFGNC</sequence>
<organism evidence="3 4">
    <name type="scientific">Purpureocillium lilacinum</name>
    <name type="common">Paecilomyces lilacinus</name>
    <dbReference type="NCBI Taxonomy" id="33203"/>
    <lineage>
        <taxon>Eukaryota</taxon>
        <taxon>Fungi</taxon>
        <taxon>Dikarya</taxon>
        <taxon>Ascomycota</taxon>
        <taxon>Pezizomycotina</taxon>
        <taxon>Sordariomycetes</taxon>
        <taxon>Hypocreomycetidae</taxon>
        <taxon>Hypocreales</taxon>
        <taxon>Ophiocordycipitaceae</taxon>
        <taxon>Purpureocillium</taxon>
    </lineage>
</organism>
<name>A0A2U3E9I0_PURLI</name>
<dbReference type="Proteomes" id="UP000245956">
    <property type="component" value="Unassembled WGS sequence"/>
</dbReference>
<keyword evidence="1" id="KW-0732">Signal</keyword>
<evidence type="ECO:0000313" key="3">
    <source>
        <dbReference type="EMBL" id="PWI71139.1"/>
    </source>
</evidence>
<evidence type="ECO:0000259" key="2">
    <source>
        <dbReference type="Pfam" id="PF16862"/>
    </source>
</evidence>
<feature type="signal peptide" evidence="1">
    <location>
        <begin position="1"/>
        <end position="21"/>
    </location>
</feature>
<dbReference type="InterPro" id="IPR031728">
    <property type="entry name" value="GlcAase_C"/>
</dbReference>
<dbReference type="InterPro" id="IPR017853">
    <property type="entry name" value="GH"/>
</dbReference>
<evidence type="ECO:0000256" key="1">
    <source>
        <dbReference type="SAM" id="SignalP"/>
    </source>
</evidence>
<dbReference type="Gene3D" id="3.20.20.80">
    <property type="entry name" value="Glycosidases"/>
    <property type="match status" value="1"/>
</dbReference>
<dbReference type="PANTHER" id="PTHR36183:SF2">
    <property type="entry name" value="BETA-GLUCURONIDASE C-TERMINAL DOMAIN-CONTAINING PROTEIN"/>
    <property type="match status" value="1"/>
</dbReference>
<dbReference type="PANTHER" id="PTHR36183">
    <property type="entry name" value="BETA-GLUCURONIDASE"/>
    <property type="match status" value="1"/>
</dbReference>
<comment type="caution">
    <text evidence="3">The sequence shown here is derived from an EMBL/GenBank/DDBJ whole genome shotgun (WGS) entry which is preliminary data.</text>
</comment>
<dbReference type="SUPFAM" id="SSF51445">
    <property type="entry name" value="(Trans)glycosidases"/>
    <property type="match status" value="1"/>
</dbReference>
<proteinExistence type="predicted"/>
<protein>
    <submittedName>
        <fullName evidence="3">Glycoside hydrolase family 79 protein</fullName>
    </submittedName>
</protein>
<feature type="domain" description="Beta-glucuronidase C-terminal" evidence="2">
    <location>
        <begin position="436"/>
        <end position="550"/>
    </location>
</feature>
<evidence type="ECO:0000313" key="4">
    <source>
        <dbReference type="Proteomes" id="UP000245956"/>
    </source>
</evidence>
<dbReference type="Pfam" id="PF16862">
    <property type="entry name" value="Glyco_hydro_79C"/>
    <property type="match status" value="1"/>
</dbReference>
<dbReference type="GO" id="GO:0016787">
    <property type="term" value="F:hydrolase activity"/>
    <property type="evidence" value="ECO:0007669"/>
    <property type="project" value="UniProtKB-KW"/>
</dbReference>
<dbReference type="InterPro" id="IPR052974">
    <property type="entry name" value="GH79_Enzymes"/>
</dbReference>
<accession>A0A2U3E9I0</accession>
<dbReference type="AlphaFoldDB" id="A0A2U3E9I0"/>
<feature type="chain" id="PRO_5015433816" evidence="1">
    <location>
        <begin position="22"/>
        <end position="556"/>
    </location>
</feature>
<dbReference type="EMBL" id="LCWV01000008">
    <property type="protein sequence ID" value="PWI71139.1"/>
    <property type="molecule type" value="Genomic_DNA"/>
</dbReference>
<gene>
    <name evidence="3" type="ORF">PCL_12507</name>
</gene>
<keyword evidence="3" id="KW-0378">Hydrolase</keyword>
<reference evidence="3 4" key="1">
    <citation type="journal article" date="2016" name="Front. Microbiol.">
        <title>Genome and transcriptome sequences reveal the specific parasitism of the nematophagous Purpureocillium lilacinum 36-1.</title>
        <authorList>
            <person name="Xie J."/>
            <person name="Li S."/>
            <person name="Mo C."/>
            <person name="Xiao X."/>
            <person name="Peng D."/>
            <person name="Wang G."/>
            <person name="Xiao Y."/>
        </authorList>
    </citation>
    <scope>NUCLEOTIDE SEQUENCE [LARGE SCALE GENOMIC DNA]</scope>
    <source>
        <strain evidence="3 4">36-1</strain>
    </source>
</reference>